<sequence>RQQLMWIGYAPRDFPESSEVSKMLKHNKLEKNIYHWPPRMFSLRLCLSQFGITGEVDSFCNIHSNCGFNFGCNQIL</sequence>
<organism evidence="1">
    <name type="scientific">marine metagenome</name>
    <dbReference type="NCBI Taxonomy" id="408172"/>
    <lineage>
        <taxon>unclassified sequences</taxon>
        <taxon>metagenomes</taxon>
        <taxon>ecological metagenomes</taxon>
    </lineage>
</organism>
<dbReference type="EMBL" id="UINC01013815">
    <property type="protein sequence ID" value="SVA59416.1"/>
    <property type="molecule type" value="Genomic_DNA"/>
</dbReference>
<evidence type="ECO:0000313" key="1">
    <source>
        <dbReference type="EMBL" id="SVA59416.1"/>
    </source>
</evidence>
<dbReference type="AlphaFoldDB" id="A0A381X3R2"/>
<gene>
    <name evidence="1" type="ORF">METZ01_LOCUS112270</name>
</gene>
<protein>
    <submittedName>
        <fullName evidence="1">Uncharacterized protein</fullName>
    </submittedName>
</protein>
<accession>A0A381X3R2</accession>
<name>A0A381X3R2_9ZZZZ</name>
<proteinExistence type="predicted"/>
<reference evidence="1" key="1">
    <citation type="submission" date="2018-05" db="EMBL/GenBank/DDBJ databases">
        <authorList>
            <person name="Lanie J.A."/>
            <person name="Ng W.-L."/>
            <person name="Kazmierczak K.M."/>
            <person name="Andrzejewski T.M."/>
            <person name="Davidsen T.M."/>
            <person name="Wayne K.J."/>
            <person name="Tettelin H."/>
            <person name="Glass J.I."/>
            <person name="Rusch D."/>
            <person name="Podicherti R."/>
            <person name="Tsui H.-C.T."/>
            <person name="Winkler M.E."/>
        </authorList>
    </citation>
    <scope>NUCLEOTIDE SEQUENCE</scope>
</reference>
<feature type="non-terminal residue" evidence="1">
    <location>
        <position position="1"/>
    </location>
</feature>